<sequence>MSTLESVIWHILGYSAIPAIILGGFAAVALICLWILSLTVDKDAPSAPSDKH</sequence>
<keyword evidence="1" id="KW-1133">Transmembrane helix</keyword>
<accession>A0ABN8DSD0</accession>
<name>A0ABN8DSD0_9VIBR</name>
<evidence type="ECO:0008006" key="4">
    <source>
        <dbReference type="Google" id="ProtNLM"/>
    </source>
</evidence>
<dbReference type="Pfam" id="PF09574">
    <property type="entry name" value="DUF2374"/>
    <property type="match status" value="1"/>
</dbReference>
<comment type="caution">
    <text evidence="2">The sequence shown here is derived from an EMBL/GenBank/DDBJ whole genome shotgun (WGS) entry which is preliminary data.</text>
</comment>
<protein>
    <recommendedName>
        <fullName evidence="4">TIGR02808 family protein</fullName>
    </recommendedName>
</protein>
<dbReference type="NCBIfam" id="TIGR02808">
    <property type="entry name" value="short_TIGR02808"/>
    <property type="match status" value="1"/>
</dbReference>
<proteinExistence type="predicted"/>
<evidence type="ECO:0000256" key="1">
    <source>
        <dbReference type="SAM" id="Phobius"/>
    </source>
</evidence>
<organism evidence="2 3">
    <name type="scientific">Vibrio stylophorae</name>
    <dbReference type="NCBI Taxonomy" id="659351"/>
    <lineage>
        <taxon>Bacteria</taxon>
        <taxon>Pseudomonadati</taxon>
        <taxon>Pseudomonadota</taxon>
        <taxon>Gammaproteobacteria</taxon>
        <taxon>Vibrionales</taxon>
        <taxon>Vibrionaceae</taxon>
        <taxon>Vibrio</taxon>
    </lineage>
</organism>
<keyword evidence="3" id="KW-1185">Reference proteome</keyword>
<dbReference type="Proteomes" id="UP000838672">
    <property type="component" value="Unassembled WGS sequence"/>
</dbReference>
<keyword evidence="1" id="KW-0472">Membrane</keyword>
<dbReference type="RefSeq" id="WP_237464996.1">
    <property type="nucleotide sequence ID" value="NZ_CAKLDI010000001.1"/>
</dbReference>
<reference evidence="2" key="1">
    <citation type="submission" date="2021-11" db="EMBL/GenBank/DDBJ databases">
        <authorList>
            <person name="Rodrigo-Torres L."/>
            <person name="Arahal R. D."/>
            <person name="Lucena T."/>
        </authorList>
    </citation>
    <scope>NUCLEOTIDE SEQUENCE</scope>
    <source>
        <strain evidence="2">CECT 7929</strain>
    </source>
</reference>
<dbReference type="EMBL" id="CAKLDI010000001">
    <property type="protein sequence ID" value="CAH0532886.1"/>
    <property type="molecule type" value="Genomic_DNA"/>
</dbReference>
<evidence type="ECO:0000313" key="2">
    <source>
        <dbReference type="EMBL" id="CAH0532886.1"/>
    </source>
</evidence>
<keyword evidence="1" id="KW-0812">Transmembrane</keyword>
<gene>
    <name evidence="2" type="ORF">VST7929_00733</name>
</gene>
<feature type="transmembrane region" description="Helical" evidence="1">
    <location>
        <begin position="12"/>
        <end position="36"/>
    </location>
</feature>
<dbReference type="InterPro" id="IPR014175">
    <property type="entry name" value="CHP02808"/>
</dbReference>
<evidence type="ECO:0000313" key="3">
    <source>
        <dbReference type="Proteomes" id="UP000838672"/>
    </source>
</evidence>